<evidence type="ECO:0000256" key="5">
    <source>
        <dbReference type="ARBA" id="ARBA00022801"/>
    </source>
</evidence>
<dbReference type="AlphaFoldDB" id="A0A8J9VIM8"/>
<evidence type="ECO:0000313" key="8">
    <source>
        <dbReference type="Proteomes" id="UP000838412"/>
    </source>
</evidence>
<evidence type="ECO:0000256" key="3">
    <source>
        <dbReference type="ARBA" id="ARBA00022670"/>
    </source>
</evidence>
<accession>A0A8J9VIM8</accession>
<dbReference type="GO" id="GO:0043605">
    <property type="term" value="P:amide catabolic process"/>
    <property type="evidence" value="ECO:0007669"/>
    <property type="project" value="TreeGrafter"/>
</dbReference>
<dbReference type="OrthoDB" id="5958927at2759"/>
<dbReference type="GO" id="GO:0006508">
    <property type="term" value="P:proteolysis"/>
    <property type="evidence" value="ECO:0007669"/>
    <property type="project" value="UniProtKB-KW"/>
</dbReference>
<dbReference type="PANTHER" id="PTHR45962">
    <property type="entry name" value="N-FATTY-ACYL-AMINO ACID SYNTHASE/HYDROLASE PM20D1"/>
    <property type="match status" value="1"/>
</dbReference>
<name>A0A8J9VIM8_BRALA</name>
<evidence type="ECO:0000256" key="2">
    <source>
        <dbReference type="ARBA" id="ARBA00011913"/>
    </source>
</evidence>
<evidence type="ECO:0000313" key="7">
    <source>
        <dbReference type="EMBL" id="CAH1224605.1"/>
    </source>
</evidence>
<dbReference type="Proteomes" id="UP000838412">
    <property type="component" value="Chromosome 1"/>
</dbReference>
<dbReference type="Pfam" id="PF05830">
    <property type="entry name" value="NodZ"/>
    <property type="match status" value="1"/>
</dbReference>
<dbReference type="GO" id="GO:0043604">
    <property type="term" value="P:amide biosynthetic process"/>
    <property type="evidence" value="ECO:0007669"/>
    <property type="project" value="TreeGrafter"/>
</dbReference>
<dbReference type="GO" id="GO:0046872">
    <property type="term" value="F:metal ion binding"/>
    <property type="evidence" value="ECO:0007669"/>
    <property type="project" value="UniProtKB-KW"/>
</dbReference>
<dbReference type="GO" id="GO:0016758">
    <property type="term" value="F:hexosyltransferase activity"/>
    <property type="evidence" value="ECO:0007669"/>
    <property type="project" value="InterPro"/>
</dbReference>
<dbReference type="GO" id="GO:0008233">
    <property type="term" value="F:peptidase activity"/>
    <property type="evidence" value="ECO:0007669"/>
    <property type="project" value="UniProtKB-KW"/>
</dbReference>
<dbReference type="GO" id="GO:0004046">
    <property type="term" value="F:aminoacylase activity"/>
    <property type="evidence" value="ECO:0007669"/>
    <property type="project" value="UniProtKB-EC"/>
</dbReference>
<dbReference type="GO" id="GO:0006520">
    <property type="term" value="P:amino acid metabolic process"/>
    <property type="evidence" value="ECO:0007669"/>
    <property type="project" value="TreeGrafter"/>
</dbReference>
<sequence>MEGLRRVRRRFPTKMLLKHRRLLQVTGLVVLLLAVRYFNFAGRIVDAAEDLWYTDAYLQTIKPVAVHHNAGRQNTDIACVIESALGSCDGIGFAALVLQAIDEITTCLARGFVPTVIWTDCDYCGPPGSDVNYWTWYFKAINEGIEDRAKAQVCVAPTTPLFISSSLYLTRPGAIGELDDFRFADMEHKVTNFWQPITAETRALANYVISGYLSPADRVDNIVNTFYESFMAGNINIGVHLRLQEGHVQEMNFFKQKIPKLQNILQIVHRVTNDAITANTGKEIRVFLASDTDEAIDVFKAEFGDNRVLNIHAVRGQDMSDRLHHKDSSRLLGEQVLTDVLLLAKCDFLVHDESSVAALAYYYNTDIRSYFVSGDPSDHRRLNAQPRFEADDLFRHAVARVTSNILVPPGWRESSLLIGLTTKWHVLWGFLNSDLPTEDVMCYYKNVKWSKCYEEFQRSEFAKNSDLRALMDV</sequence>
<keyword evidence="3" id="KW-0645">Protease</keyword>
<dbReference type="EMBL" id="OV696686">
    <property type="protein sequence ID" value="CAH1224605.1"/>
    <property type="molecule type" value="Genomic_DNA"/>
</dbReference>
<evidence type="ECO:0000256" key="6">
    <source>
        <dbReference type="ARBA" id="ARBA00022833"/>
    </source>
</evidence>
<evidence type="ECO:0000256" key="1">
    <source>
        <dbReference type="ARBA" id="ARBA00006247"/>
    </source>
</evidence>
<dbReference type="Gene3D" id="3.40.50.11350">
    <property type="match status" value="1"/>
</dbReference>
<dbReference type="InterPro" id="IPR047177">
    <property type="entry name" value="Pept_M20A"/>
</dbReference>
<comment type="similarity">
    <text evidence="1">Belongs to the peptidase M20A family.</text>
</comment>
<keyword evidence="6" id="KW-0862">Zinc</keyword>
<protein>
    <recommendedName>
        <fullName evidence="2">N-acyl-aliphatic-L-amino acid amidohydrolase</fullName>
        <ecNumber evidence="2">3.5.1.14</ecNumber>
    </recommendedName>
</protein>
<dbReference type="EC" id="3.5.1.14" evidence="2"/>
<gene>
    <name evidence="7" type="primary">Hypp19</name>
    <name evidence="7" type="ORF">BLAG_LOCUS26</name>
</gene>
<keyword evidence="8" id="KW-1185">Reference proteome</keyword>
<dbReference type="GO" id="GO:0009312">
    <property type="term" value="P:oligosaccharide biosynthetic process"/>
    <property type="evidence" value="ECO:0007669"/>
    <property type="project" value="InterPro"/>
</dbReference>
<reference evidence="7" key="1">
    <citation type="submission" date="2022-01" db="EMBL/GenBank/DDBJ databases">
        <authorList>
            <person name="Braso-Vives M."/>
        </authorList>
    </citation>
    <scope>NUCLEOTIDE SEQUENCE</scope>
</reference>
<keyword evidence="4" id="KW-0479">Metal-binding</keyword>
<evidence type="ECO:0000256" key="4">
    <source>
        <dbReference type="ARBA" id="ARBA00022723"/>
    </source>
</evidence>
<dbReference type="InterPro" id="IPR008716">
    <property type="entry name" value="NodZ"/>
</dbReference>
<proteinExistence type="inferred from homology"/>
<organism evidence="7 8">
    <name type="scientific">Branchiostoma lanceolatum</name>
    <name type="common">Common lancelet</name>
    <name type="synonym">Amphioxus lanceolatum</name>
    <dbReference type="NCBI Taxonomy" id="7740"/>
    <lineage>
        <taxon>Eukaryota</taxon>
        <taxon>Metazoa</taxon>
        <taxon>Chordata</taxon>
        <taxon>Cephalochordata</taxon>
        <taxon>Leptocardii</taxon>
        <taxon>Amphioxiformes</taxon>
        <taxon>Branchiostomatidae</taxon>
        <taxon>Branchiostoma</taxon>
    </lineage>
</organism>
<dbReference type="PANTHER" id="PTHR45962:SF1">
    <property type="entry name" value="N-FATTY-ACYL-AMINO ACID SYNTHASE_HYDROLASE PM20D1"/>
    <property type="match status" value="1"/>
</dbReference>
<keyword evidence="5" id="KW-0378">Hydrolase</keyword>